<organism evidence="2 3">
    <name type="scientific">Sulfurovum indicum</name>
    <dbReference type="NCBI Taxonomy" id="2779528"/>
    <lineage>
        <taxon>Bacteria</taxon>
        <taxon>Pseudomonadati</taxon>
        <taxon>Campylobacterota</taxon>
        <taxon>Epsilonproteobacteria</taxon>
        <taxon>Campylobacterales</taxon>
        <taxon>Sulfurovaceae</taxon>
        <taxon>Sulfurovum</taxon>
    </lineage>
</organism>
<name>A0A7M1S1T2_9BACT</name>
<evidence type="ECO:0000313" key="2">
    <source>
        <dbReference type="EMBL" id="QOR61306.1"/>
    </source>
</evidence>
<dbReference type="Proteomes" id="UP000595074">
    <property type="component" value="Chromosome"/>
</dbReference>
<accession>A0A7M1S1T2</accession>
<feature type="domain" description="DUF306" evidence="1">
    <location>
        <begin position="27"/>
        <end position="128"/>
    </location>
</feature>
<reference evidence="2 3" key="1">
    <citation type="submission" date="2020-10" db="EMBL/GenBank/DDBJ databases">
        <title>The genome of sulfurovum sp.</title>
        <authorList>
            <person name="Xie S."/>
            <person name="Shao Z."/>
            <person name="Jiang L."/>
        </authorList>
    </citation>
    <scope>NUCLEOTIDE SEQUENCE [LARGE SCALE GENOMIC DNA]</scope>
    <source>
        <strain evidence="2 3">ST-419</strain>
    </source>
</reference>
<keyword evidence="3" id="KW-1185">Reference proteome</keyword>
<dbReference type="AlphaFoldDB" id="A0A7M1S1T2"/>
<protein>
    <submittedName>
        <fullName evidence="2">META domain-containing protein</fullName>
    </submittedName>
</protein>
<dbReference type="InterPro" id="IPR005184">
    <property type="entry name" value="DUF306_Meta_HslJ"/>
</dbReference>
<dbReference type="RefSeq" id="WP_197547979.1">
    <property type="nucleotide sequence ID" value="NZ_CP063164.1"/>
</dbReference>
<dbReference type="EMBL" id="CP063164">
    <property type="protein sequence ID" value="QOR61306.1"/>
    <property type="molecule type" value="Genomic_DNA"/>
</dbReference>
<evidence type="ECO:0000313" key="3">
    <source>
        <dbReference type="Proteomes" id="UP000595074"/>
    </source>
</evidence>
<sequence>MQKRRDFMLSLLLGAQTLLQAESVNLQQLEGDWHLRVMDGKEVRKARAILDFKPEKMLLEGFDGCNRISGKLIAVGNGTYKSKLMTTRMACRETIHQYVSSRLHETIREGFTIEKGKRYGIIGITLKGKKHKLFFKRMGK</sequence>
<dbReference type="KEGG" id="sinu:IMZ28_07570"/>
<gene>
    <name evidence="2" type="ORF">IMZ28_07570</name>
</gene>
<proteinExistence type="predicted"/>
<dbReference type="Pfam" id="PF03724">
    <property type="entry name" value="META"/>
    <property type="match status" value="1"/>
</dbReference>
<evidence type="ECO:0000259" key="1">
    <source>
        <dbReference type="Pfam" id="PF03724"/>
    </source>
</evidence>
<dbReference type="InterPro" id="IPR038670">
    <property type="entry name" value="HslJ-like_sf"/>
</dbReference>
<dbReference type="Gene3D" id="2.40.128.270">
    <property type="match status" value="1"/>
</dbReference>